<sequence>MIDRLEKIQEKYLRISEELNQAKDPSSLKNLYKERSRLTPLYLKVEEYLKIYKDRKDAEELIQSEKDEEMHSMLKEEIREANLKLETLEREFEILLLPPDPNSGKNILVEIRAGTGGEEAGLFVADLFRMYSKFADKQKLKPKL</sequence>
<dbReference type="PANTHER" id="PTHR43804:SF7">
    <property type="entry name" value="LD18447P"/>
    <property type="match status" value="1"/>
</dbReference>
<reference evidence="3 4" key="1">
    <citation type="submission" date="2013-02" db="EMBL/GenBank/DDBJ databases">
        <authorList>
            <person name="Harkins D.M."/>
            <person name="Durkin A.S."/>
            <person name="Brinkac L.M."/>
            <person name="Haft D.H."/>
            <person name="Selengut J.D."/>
            <person name="Sanka R."/>
            <person name="DePew J."/>
            <person name="Purushe J."/>
            <person name="Tulsiani S.M."/>
            <person name="Graham G.C."/>
            <person name="Burns M.-A."/>
            <person name="Dohnt M.F."/>
            <person name="Smythe L.D."/>
            <person name="McKay D.B."/>
            <person name="Craig S.B."/>
            <person name="Vinetz J.M."/>
            <person name="Sutton G.G."/>
            <person name="Nierman W.C."/>
            <person name="Fouts D.E."/>
        </authorList>
    </citation>
    <scope>NUCLEOTIDE SEQUENCE [LARGE SCALE GENOMIC DNA]</scope>
    <source>
        <strain evidence="3 4">LT2186</strain>
    </source>
</reference>
<dbReference type="EMBL" id="AFME02000318">
    <property type="protein sequence ID" value="EMG09455.1"/>
    <property type="molecule type" value="Genomic_DNA"/>
</dbReference>
<accession>M3H9Q3</accession>
<protein>
    <submittedName>
        <fullName evidence="3">PCRF domain protein</fullName>
    </submittedName>
</protein>
<dbReference type="AlphaFoldDB" id="M3H9Q3"/>
<evidence type="ECO:0000259" key="2">
    <source>
        <dbReference type="SMART" id="SM00937"/>
    </source>
</evidence>
<dbReference type="InterPro" id="IPR045853">
    <property type="entry name" value="Pep_chain_release_fac_I_sf"/>
</dbReference>
<name>M3H9Q3_LEPIR</name>
<organism evidence="3 4">
    <name type="scientific">Leptospira interrogans serovar Grippotyphosa str. LT2186</name>
    <dbReference type="NCBI Taxonomy" id="1001599"/>
    <lineage>
        <taxon>Bacteria</taxon>
        <taxon>Pseudomonadati</taxon>
        <taxon>Spirochaetota</taxon>
        <taxon>Spirochaetia</taxon>
        <taxon>Leptospirales</taxon>
        <taxon>Leptospiraceae</taxon>
        <taxon>Leptospira</taxon>
    </lineage>
</organism>
<dbReference type="Gene3D" id="3.30.70.1660">
    <property type="match status" value="1"/>
</dbReference>
<proteinExistence type="predicted"/>
<dbReference type="SMART" id="SM00937">
    <property type="entry name" value="PCRF"/>
    <property type="match status" value="1"/>
</dbReference>
<dbReference type="Pfam" id="PF03462">
    <property type="entry name" value="PCRF"/>
    <property type="match status" value="1"/>
</dbReference>
<dbReference type="Proteomes" id="UP000011776">
    <property type="component" value="Unassembled WGS sequence"/>
</dbReference>
<dbReference type="InterPro" id="IPR050057">
    <property type="entry name" value="Prokaryotic/Mito_RF"/>
</dbReference>
<evidence type="ECO:0000313" key="4">
    <source>
        <dbReference type="Proteomes" id="UP000011776"/>
    </source>
</evidence>
<feature type="domain" description="Peptide chain release factor" evidence="2">
    <location>
        <begin position="60"/>
        <end position="144"/>
    </location>
</feature>
<evidence type="ECO:0000313" key="3">
    <source>
        <dbReference type="EMBL" id="EMG09455.1"/>
    </source>
</evidence>
<dbReference type="PANTHER" id="PTHR43804">
    <property type="entry name" value="LD18447P"/>
    <property type="match status" value="1"/>
</dbReference>
<dbReference type="Gene3D" id="6.10.140.1950">
    <property type="match status" value="1"/>
</dbReference>
<gene>
    <name evidence="3" type="ORF">LEP1GSC151_4420</name>
</gene>
<dbReference type="BioCyc" id="LINT1001599:G11K9-5-MONOMER"/>
<comment type="caution">
    <text evidence="3">The sequence shown here is derived from an EMBL/GenBank/DDBJ whole genome shotgun (WGS) entry which is preliminary data.</text>
</comment>
<evidence type="ECO:0000256" key="1">
    <source>
        <dbReference type="ARBA" id="ARBA00022481"/>
    </source>
</evidence>
<dbReference type="GO" id="GO:0006415">
    <property type="term" value="P:translational termination"/>
    <property type="evidence" value="ECO:0007669"/>
    <property type="project" value="InterPro"/>
</dbReference>
<dbReference type="InterPro" id="IPR005139">
    <property type="entry name" value="PCRF"/>
</dbReference>
<keyword evidence="1" id="KW-0488">Methylation</keyword>
<dbReference type="SUPFAM" id="SSF75620">
    <property type="entry name" value="Release factor"/>
    <property type="match status" value="1"/>
</dbReference>